<dbReference type="Proteomes" id="UP000655588">
    <property type="component" value="Unassembled WGS sequence"/>
</dbReference>
<evidence type="ECO:0000256" key="1">
    <source>
        <dbReference type="SAM" id="Coils"/>
    </source>
</evidence>
<proteinExistence type="predicted"/>
<gene>
    <name evidence="2" type="ORF">E2986_05561</name>
</gene>
<reference evidence="2" key="1">
    <citation type="submission" date="2019-11" db="EMBL/GenBank/DDBJ databases">
        <title>The nuclear and mitochondrial genomes of Frieseomelitta varia - a highly eusocial stingless bee (Meliponini) with a permanently sterile worker caste.</title>
        <authorList>
            <person name="Freitas F.C.P."/>
            <person name="Lourenco A.P."/>
            <person name="Nunes F.M.F."/>
            <person name="Paschoal A.R."/>
            <person name="Abreu F.C.P."/>
            <person name="Barbin F.O."/>
            <person name="Bataglia L."/>
            <person name="Cardoso-Junior C.A.M."/>
            <person name="Cervoni M.S."/>
            <person name="Silva S.R."/>
            <person name="Dalarmi F."/>
            <person name="Del Lama M.A."/>
            <person name="Depintor T.S."/>
            <person name="Ferreira K.M."/>
            <person name="Goria P.S."/>
            <person name="Jaskot M.C."/>
            <person name="Lago D.C."/>
            <person name="Luna-Lucena D."/>
            <person name="Moda L.M."/>
            <person name="Nascimento L."/>
            <person name="Pedrino M."/>
            <person name="Rabico F.O."/>
            <person name="Sanches F.C."/>
            <person name="Santos D.E."/>
            <person name="Santos C.G."/>
            <person name="Vieira J."/>
            <person name="Lopes T.F."/>
            <person name="Barchuk A.R."/>
            <person name="Hartfelder K."/>
            <person name="Simoes Z.L.P."/>
            <person name="Bitondi M.M.G."/>
            <person name="Pinheiro D.G."/>
        </authorList>
    </citation>
    <scope>NUCLEOTIDE SEQUENCE</scope>
    <source>
        <strain evidence="2">USP_RPSP 00005682</strain>
        <tissue evidence="2">Whole individual</tissue>
    </source>
</reference>
<evidence type="ECO:0000313" key="3">
    <source>
        <dbReference type="Proteomes" id="UP000655588"/>
    </source>
</evidence>
<dbReference type="SUPFAM" id="SSF57997">
    <property type="entry name" value="Tropomyosin"/>
    <property type="match status" value="1"/>
</dbReference>
<dbReference type="EMBL" id="WNWW01000751">
    <property type="protein sequence ID" value="KAF3422224.1"/>
    <property type="molecule type" value="Genomic_DNA"/>
</dbReference>
<dbReference type="Gene3D" id="1.10.287.1490">
    <property type="match status" value="1"/>
</dbReference>
<protein>
    <submittedName>
        <fullName evidence="2">Uncharacterized protein</fullName>
    </submittedName>
</protein>
<accession>A0A833R6M8</accession>
<sequence>MIFKFRFNENNNVSGYSNPELDMISKDIAELVKERQSMEQDIAQKEADIKIKNGEIKSLQSELDTLAATLKQLENQKGEAQKRLNDLKAQMICLLNVQLCFHMILEMDL</sequence>
<feature type="coiled-coil region" evidence="1">
    <location>
        <begin position="21"/>
        <end position="90"/>
    </location>
</feature>
<dbReference type="AlphaFoldDB" id="A0A833R6M8"/>
<organism evidence="2 3">
    <name type="scientific">Frieseomelitta varia</name>
    <dbReference type="NCBI Taxonomy" id="561572"/>
    <lineage>
        <taxon>Eukaryota</taxon>
        <taxon>Metazoa</taxon>
        <taxon>Ecdysozoa</taxon>
        <taxon>Arthropoda</taxon>
        <taxon>Hexapoda</taxon>
        <taxon>Insecta</taxon>
        <taxon>Pterygota</taxon>
        <taxon>Neoptera</taxon>
        <taxon>Endopterygota</taxon>
        <taxon>Hymenoptera</taxon>
        <taxon>Apocrita</taxon>
        <taxon>Aculeata</taxon>
        <taxon>Apoidea</taxon>
        <taxon>Anthophila</taxon>
        <taxon>Apidae</taxon>
        <taxon>Frieseomelitta</taxon>
    </lineage>
</organism>
<keyword evidence="3" id="KW-1185">Reference proteome</keyword>
<evidence type="ECO:0000313" key="2">
    <source>
        <dbReference type="EMBL" id="KAF3422224.1"/>
    </source>
</evidence>
<name>A0A833R6M8_9HYME</name>
<keyword evidence="1" id="KW-0175">Coiled coil</keyword>
<comment type="caution">
    <text evidence="2">The sequence shown here is derived from an EMBL/GenBank/DDBJ whole genome shotgun (WGS) entry which is preliminary data.</text>
</comment>